<evidence type="ECO:0000256" key="2">
    <source>
        <dbReference type="ARBA" id="ARBA00022737"/>
    </source>
</evidence>
<dbReference type="SMART" id="SM00369">
    <property type="entry name" value="LRR_TYP"/>
    <property type="match status" value="9"/>
</dbReference>
<keyword evidence="2" id="KW-0677">Repeat</keyword>
<dbReference type="PROSITE" id="PS51450">
    <property type="entry name" value="LRR"/>
    <property type="match status" value="7"/>
</dbReference>
<dbReference type="InParanoid" id="A0A6P8Z824"/>
<dbReference type="OrthoDB" id="676979at2759"/>
<evidence type="ECO:0000256" key="1">
    <source>
        <dbReference type="ARBA" id="ARBA00022614"/>
    </source>
</evidence>
<dbReference type="InterPro" id="IPR003591">
    <property type="entry name" value="Leu-rich_rpt_typical-subtyp"/>
</dbReference>
<keyword evidence="3" id="KW-1185">Reference proteome</keyword>
<keyword evidence="1" id="KW-0433">Leucine-rich repeat</keyword>
<dbReference type="Pfam" id="PF14580">
    <property type="entry name" value="LRR_9"/>
    <property type="match status" value="1"/>
</dbReference>
<accession>A0A6P8Z824</accession>
<dbReference type="AlphaFoldDB" id="A0A6P8Z824"/>
<evidence type="ECO:0000313" key="4">
    <source>
        <dbReference type="RefSeq" id="XP_034243062.1"/>
    </source>
</evidence>
<dbReference type="RefSeq" id="XP_034243062.1">
    <property type="nucleotide sequence ID" value="XM_034387171.1"/>
</dbReference>
<dbReference type="KEGG" id="tpal:117646310"/>
<dbReference type="Proteomes" id="UP000515158">
    <property type="component" value="Unplaced"/>
</dbReference>
<dbReference type="Pfam" id="PF13516">
    <property type="entry name" value="LRR_6"/>
    <property type="match status" value="1"/>
</dbReference>
<sequence length="682" mass="74879">MDVPALGAAEEPLLVSNCLALADSQWLSRRASASGRGDVRRLAPLVRLNRGTKLRRTRWGAKAGRRAPAGQCGMYRVLGPRPEMLFLVEFQYESLDDEDKHLHCDWGRLTSVNLAGRCIKVLGELPLLPCVSHLDLSYNQLASLGSLYAFPNLRSLNLAFNNFVTLVNMRSLPALESLNLSWNNIRNLLVVLKSLNKHAAALRCLQVCHNPVEDVLVGAHGRHLAARYLPRLAALDGEPVHLDASRNTLETLPMACLQLCPGLQRVDLSRNYLRAFPLLSGRPMHHLVFLDLSCNQLSSLCGVEEMTVLRELYLANNHIGALQDLQPLRKLQRLCVLDLTGNAVSEDANFKKFVVFHLRSLECVNGQEVVDGDLVAARETFGGCLDRDALLTQYTWRDLTHLVELHLPGASLRQVDLPGTLLPNLEVLDLSHNGLCCLWGLQHLPRLAMLDLGHNQVRSLRGPERPGCSGDCDADDGEVFPSLHTLYLDHNGLTSLQSLGLGSATRLRTLFLQHNQLDSVADLGHGDLRGLVLDGNHLDGAALLEAGRAGLLLHVRDLHLDGNHVHGPRGLDFLARTGSLARLFVAKNKLAEPADLEPLRQVPRLRELCLLGNPVCLRPRHFAHVRELLPDLAVLDGHPLGHPLDPQRYLCTAAPASPSLQPLATSPFAVTPVLPVPPVPVG</sequence>
<reference evidence="4" key="1">
    <citation type="submission" date="2025-08" db="UniProtKB">
        <authorList>
            <consortium name="RefSeq"/>
        </authorList>
    </citation>
    <scope>IDENTIFICATION</scope>
    <source>
        <tissue evidence="4">Total insect</tissue>
    </source>
</reference>
<dbReference type="Gene3D" id="3.80.10.10">
    <property type="entry name" value="Ribonuclease Inhibitor"/>
    <property type="match status" value="5"/>
</dbReference>
<name>A0A6P8Z824_THRPL</name>
<organism evidence="4">
    <name type="scientific">Thrips palmi</name>
    <name type="common">Melon thrips</name>
    <dbReference type="NCBI Taxonomy" id="161013"/>
    <lineage>
        <taxon>Eukaryota</taxon>
        <taxon>Metazoa</taxon>
        <taxon>Ecdysozoa</taxon>
        <taxon>Arthropoda</taxon>
        <taxon>Hexapoda</taxon>
        <taxon>Insecta</taxon>
        <taxon>Pterygota</taxon>
        <taxon>Neoptera</taxon>
        <taxon>Paraneoptera</taxon>
        <taxon>Thysanoptera</taxon>
        <taxon>Terebrantia</taxon>
        <taxon>Thripoidea</taxon>
        <taxon>Thripidae</taxon>
        <taxon>Thrips</taxon>
    </lineage>
</organism>
<gene>
    <name evidence="4" type="primary">LOC117646310</name>
</gene>
<dbReference type="InterPro" id="IPR025875">
    <property type="entry name" value="Leu-rich_rpt_4"/>
</dbReference>
<dbReference type="GeneID" id="117646310"/>
<dbReference type="GO" id="GO:0005737">
    <property type="term" value="C:cytoplasm"/>
    <property type="evidence" value="ECO:0007669"/>
    <property type="project" value="TreeGrafter"/>
</dbReference>
<dbReference type="PRINTS" id="PR00019">
    <property type="entry name" value="LEURICHRPT"/>
</dbReference>
<dbReference type="PANTHER" id="PTHR15454">
    <property type="entry name" value="NISCHARIN RELATED"/>
    <property type="match status" value="1"/>
</dbReference>
<dbReference type="InterPro" id="IPR032675">
    <property type="entry name" value="LRR_dom_sf"/>
</dbReference>
<evidence type="ECO:0000313" key="3">
    <source>
        <dbReference type="Proteomes" id="UP000515158"/>
    </source>
</evidence>
<proteinExistence type="predicted"/>
<dbReference type="SUPFAM" id="SSF52058">
    <property type="entry name" value="L domain-like"/>
    <property type="match status" value="2"/>
</dbReference>
<protein>
    <submittedName>
        <fullName evidence="4">Leucine-rich repeat-containing protein 9-like</fullName>
    </submittedName>
</protein>
<dbReference type="SMART" id="SM00365">
    <property type="entry name" value="LRR_SD22"/>
    <property type="match status" value="6"/>
</dbReference>
<dbReference type="InterPro" id="IPR001611">
    <property type="entry name" value="Leu-rich_rpt"/>
</dbReference>
<dbReference type="Pfam" id="PF12799">
    <property type="entry name" value="LRR_4"/>
    <property type="match status" value="2"/>
</dbReference>